<dbReference type="PRINTS" id="PR00081">
    <property type="entry name" value="GDHRDH"/>
</dbReference>
<dbReference type="InterPro" id="IPR036291">
    <property type="entry name" value="NAD(P)-bd_dom_sf"/>
</dbReference>
<dbReference type="RefSeq" id="WP_253804952.1">
    <property type="nucleotide sequence ID" value="NZ_BAAAUB010000012.1"/>
</dbReference>
<dbReference type="Gene3D" id="3.40.50.720">
    <property type="entry name" value="NAD(P)-binding Rossmann-like Domain"/>
    <property type="match status" value="1"/>
</dbReference>
<feature type="region of interest" description="Disordered" evidence="3">
    <location>
        <begin position="270"/>
        <end position="314"/>
    </location>
</feature>
<dbReference type="PROSITE" id="PS00061">
    <property type="entry name" value="ADH_SHORT"/>
    <property type="match status" value="1"/>
</dbReference>
<gene>
    <name evidence="4" type="ORF">FHR36_007788</name>
</gene>
<dbReference type="PRINTS" id="PR00080">
    <property type="entry name" value="SDRFAMILY"/>
</dbReference>
<comment type="caution">
    <text evidence="4">The sequence shown here is derived from an EMBL/GenBank/DDBJ whole genome shotgun (WGS) entry which is preliminary data.</text>
</comment>
<dbReference type="InterPro" id="IPR002347">
    <property type="entry name" value="SDR_fam"/>
</dbReference>
<name>A0ABT1JAV2_9ACTN</name>
<comment type="similarity">
    <text evidence="1 2">Belongs to the short-chain dehydrogenases/reductases (SDR) family.</text>
</comment>
<dbReference type="EMBL" id="JAMZDX010000009">
    <property type="protein sequence ID" value="MCP2314587.1"/>
    <property type="molecule type" value="Genomic_DNA"/>
</dbReference>
<evidence type="ECO:0000256" key="1">
    <source>
        <dbReference type="ARBA" id="ARBA00006484"/>
    </source>
</evidence>
<accession>A0ABT1JAV2</accession>
<evidence type="ECO:0000313" key="4">
    <source>
        <dbReference type="EMBL" id="MCP2314587.1"/>
    </source>
</evidence>
<evidence type="ECO:0000256" key="2">
    <source>
        <dbReference type="RuleBase" id="RU000363"/>
    </source>
</evidence>
<protein>
    <submittedName>
        <fullName evidence="4">NAD(P)-dependent dehydrogenase (Short-subunit alcohol dehydrogenase family)</fullName>
    </submittedName>
</protein>
<proteinExistence type="inferred from homology"/>
<organism evidence="4 5">
    <name type="scientific">Kitasatospora paracochleata</name>
    <dbReference type="NCBI Taxonomy" id="58354"/>
    <lineage>
        <taxon>Bacteria</taxon>
        <taxon>Bacillati</taxon>
        <taxon>Actinomycetota</taxon>
        <taxon>Actinomycetes</taxon>
        <taxon>Kitasatosporales</taxon>
        <taxon>Streptomycetaceae</taxon>
        <taxon>Kitasatospora</taxon>
    </lineage>
</organism>
<evidence type="ECO:0000256" key="3">
    <source>
        <dbReference type="SAM" id="MobiDB-lite"/>
    </source>
</evidence>
<dbReference type="CDD" id="cd05374">
    <property type="entry name" value="17beta-HSD-like_SDR_c"/>
    <property type="match status" value="1"/>
</dbReference>
<dbReference type="InterPro" id="IPR020904">
    <property type="entry name" value="Sc_DH/Rdtase_CS"/>
</dbReference>
<dbReference type="PANTHER" id="PTHR43313">
    <property type="entry name" value="SHORT-CHAIN DEHYDROGENASE/REDUCTASE FAMILY 9C"/>
    <property type="match status" value="1"/>
</dbReference>
<dbReference type="Proteomes" id="UP001206483">
    <property type="component" value="Unassembled WGS sequence"/>
</dbReference>
<dbReference type="Pfam" id="PF00106">
    <property type="entry name" value="adh_short"/>
    <property type="match status" value="1"/>
</dbReference>
<dbReference type="SUPFAM" id="SSF51735">
    <property type="entry name" value="NAD(P)-binding Rossmann-fold domains"/>
    <property type="match status" value="1"/>
</dbReference>
<keyword evidence="5" id="KW-1185">Reference proteome</keyword>
<reference evidence="4 5" key="1">
    <citation type="submission" date="2022-06" db="EMBL/GenBank/DDBJ databases">
        <title>Sequencing the genomes of 1000 actinobacteria strains.</title>
        <authorList>
            <person name="Klenk H.-P."/>
        </authorList>
    </citation>
    <scope>NUCLEOTIDE SEQUENCE [LARGE SCALE GENOMIC DNA]</scope>
    <source>
        <strain evidence="4 5">DSM 41656</strain>
    </source>
</reference>
<evidence type="ECO:0000313" key="5">
    <source>
        <dbReference type="Proteomes" id="UP001206483"/>
    </source>
</evidence>
<sequence length="314" mass="32287">MTGATGGIGRVTVLRLASRGWDVIAGARDPVKAAALVAQAEQAGVRLRTVVLDVADPASCRRAVDQAGEMAAGGLWALVNNAGVPQAGAVADVGDEQARHVLEVNLLGAARLCRLVLPAMHRQGGGRIVNISSGLGRVPWPMGGWYSAAKHGLSALTHCLRVEAAHLGVRVCLVEPGAFATPMLTTALADLTAARTPDAPGYDRTAALFNAVDRHVPGPEPVARTVEKCLTATRPRPRYTVGRDARLLVPLHGVLPLRVTDLLKHAVCGLPRTPTPGPHPGSPDGGTAVRPPGPETTGTAAAPGVASPTEGARP</sequence>
<dbReference type="PANTHER" id="PTHR43313:SF1">
    <property type="entry name" value="3BETA-HYDROXYSTEROID DEHYDROGENASE DHS-16"/>
    <property type="match status" value="1"/>
</dbReference>